<dbReference type="Pfam" id="PF12396">
    <property type="entry name" value="DUF3659"/>
    <property type="match status" value="3"/>
</dbReference>
<feature type="compositionally biased region" description="Acidic residues" evidence="1">
    <location>
        <begin position="354"/>
        <end position="416"/>
    </location>
</feature>
<feature type="compositionally biased region" description="Basic and acidic residues" evidence="1">
    <location>
        <begin position="123"/>
        <end position="140"/>
    </location>
</feature>
<feature type="compositionally biased region" description="Basic and acidic residues" evidence="1">
    <location>
        <begin position="202"/>
        <end position="224"/>
    </location>
</feature>
<evidence type="ECO:0000256" key="1">
    <source>
        <dbReference type="SAM" id="MobiDB-lite"/>
    </source>
</evidence>
<feature type="compositionally biased region" description="Basic residues" evidence="1">
    <location>
        <begin position="298"/>
        <end position="322"/>
    </location>
</feature>
<dbReference type="OrthoDB" id="2576171at2759"/>
<feature type="domain" description="DUF6987" evidence="3">
    <location>
        <begin position="755"/>
        <end position="900"/>
    </location>
</feature>
<feature type="transmembrane region" description="Helical" evidence="2">
    <location>
        <begin position="849"/>
        <end position="871"/>
    </location>
</feature>
<feature type="compositionally biased region" description="Basic and acidic residues" evidence="1">
    <location>
        <begin position="236"/>
        <end position="297"/>
    </location>
</feature>
<reference evidence="4 5" key="1">
    <citation type="submission" date="2018-11" db="EMBL/GenBank/DDBJ databases">
        <title>Genome sequence of Saitozyma podzolica DSM 27192.</title>
        <authorList>
            <person name="Aliyu H."/>
            <person name="Gorte O."/>
            <person name="Ochsenreither K."/>
        </authorList>
    </citation>
    <scope>NUCLEOTIDE SEQUENCE [LARGE SCALE GENOMIC DNA]</scope>
    <source>
        <strain evidence="4 5">DSM 27192</strain>
    </source>
</reference>
<evidence type="ECO:0000256" key="2">
    <source>
        <dbReference type="SAM" id="Phobius"/>
    </source>
</evidence>
<feature type="compositionally biased region" description="Polar residues" evidence="1">
    <location>
        <begin position="1"/>
        <end position="15"/>
    </location>
</feature>
<feature type="compositionally biased region" description="Basic and acidic residues" evidence="1">
    <location>
        <begin position="85"/>
        <end position="114"/>
    </location>
</feature>
<name>A0A427Y335_9TREE</name>
<feature type="compositionally biased region" description="Basic and acidic residues" evidence="1">
    <location>
        <begin position="433"/>
        <end position="442"/>
    </location>
</feature>
<keyword evidence="2" id="KW-0472">Membrane</keyword>
<dbReference type="STRING" id="1890683.A0A427Y335"/>
<dbReference type="PANTHER" id="PTHR39461:SF1">
    <property type="entry name" value="LEA DOMAIN PROTEIN (AFU_ORTHOLOGUE AFUA_8G04920)"/>
    <property type="match status" value="1"/>
</dbReference>
<evidence type="ECO:0000259" key="3">
    <source>
        <dbReference type="Pfam" id="PF22485"/>
    </source>
</evidence>
<organism evidence="4 5">
    <name type="scientific">Saitozyma podzolica</name>
    <dbReference type="NCBI Taxonomy" id="1890683"/>
    <lineage>
        <taxon>Eukaryota</taxon>
        <taxon>Fungi</taxon>
        <taxon>Dikarya</taxon>
        <taxon>Basidiomycota</taxon>
        <taxon>Agaricomycotina</taxon>
        <taxon>Tremellomycetes</taxon>
        <taxon>Tremellales</taxon>
        <taxon>Trimorphomycetaceae</taxon>
        <taxon>Saitozyma</taxon>
    </lineage>
</organism>
<dbReference type="InterPro" id="IPR054256">
    <property type="entry name" value="DUF6987"/>
</dbReference>
<comment type="caution">
    <text evidence="4">The sequence shown here is derived from an EMBL/GenBank/DDBJ whole genome shotgun (WGS) entry which is preliminary data.</text>
</comment>
<dbReference type="InterPro" id="IPR022124">
    <property type="entry name" value="DUF3659"/>
</dbReference>
<feature type="region of interest" description="Disordered" evidence="1">
    <location>
        <begin position="1"/>
        <end position="27"/>
    </location>
</feature>
<dbReference type="EMBL" id="RSCD01000020">
    <property type="protein sequence ID" value="RSH85481.1"/>
    <property type="molecule type" value="Genomic_DNA"/>
</dbReference>
<dbReference type="PANTHER" id="PTHR39461">
    <property type="entry name" value="LEA DOMAIN PROTEIN (AFU_ORTHOLOGUE AFUA_8G04920)"/>
    <property type="match status" value="1"/>
</dbReference>
<feature type="region of interest" description="Disordered" evidence="1">
    <location>
        <begin position="519"/>
        <end position="547"/>
    </location>
</feature>
<feature type="compositionally biased region" description="Basic and acidic residues" evidence="1">
    <location>
        <begin position="172"/>
        <end position="190"/>
    </location>
</feature>
<proteinExistence type="predicted"/>
<dbReference type="Proteomes" id="UP000279259">
    <property type="component" value="Unassembled WGS sequence"/>
</dbReference>
<dbReference type="AlphaFoldDB" id="A0A427Y335"/>
<evidence type="ECO:0000313" key="4">
    <source>
        <dbReference type="EMBL" id="RSH85481.1"/>
    </source>
</evidence>
<gene>
    <name evidence="4" type="ORF">EHS25_004877</name>
</gene>
<protein>
    <recommendedName>
        <fullName evidence="3">DUF6987 domain-containing protein</fullName>
    </recommendedName>
</protein>
<feature type="region of interest" description="Disordered" evidence="1">
    <location>
        <begin position="51"/>
        <end position="442"/>
    </location>
</feature>
<feature type="compositionally biased region" description="Acidic residues" evidence="1">
    <location>
        <begin position="334"/>
        <end position="343"/>
    </location>
</feature>
<accession>A0A427Y335</accession>
<evidence type="ECO:0000313" key="5">
    <source>
        <dbReference type="Proteomes" id="UP000279259"/>
    </source>
</evidence>
<dbReference type="Pfam" id="PF22485">
    <property type="entry name" value="DUF6987"/>
    <property type="match status" value="1"/>
</dbReference>
<keyword evidence="5" id="KW-1185">Reference proteome</keyword>
<keyword evidence="2" id="KW-1133">Transmembrane helix</keyword>
<sequence>MTDAPQVSSPSNTRPDPSANLPPLTEDEMSALNVGKDFDISKFDKLEVPKDAMNAAKSPGQLPGDAEGVTGKAKDVGKVPQQGEEAVKDVKSKASKKGEEAVKEGKGKVGKMEPQEGGQGGEDVLKKGGDVTSKGDDALKSSKGKLGKTGDNVSKKAKAPSSNGDVASKAGDVIREGKSKVGKTGEDVKKKAGGTTNGDVLEDVKKAAKEGKGKIEKTGEDVKKKAGGATNGDVPEEIKKTAKEGKGKVDKTGEDVKKKGAEAGKKAKDVTKAGGEKTEEASAKSKDLAKGATDKTKDIKKKRRRRRRRRRRRKKRKRKRRERLQPSLRRGSEVEEEESDEEAPGVAKKGEDVASGEEDASEEEGAGVAEESEGEGGSAAEEESEEEDKQEEEGGESATETSEEESEGEGADDEAEAEAKAKEALGVDAEAPMEVKEAVEEREEAIKAEAEEVADLSILKGGKVNKGGNVVNEDGEVVGRIKEGVLKHVVGKRVDENGIIWKDPGKKIGVAELIPEDEREDMDKGKVPFRPFPTPRSTDGDILDRSGNVVGTAAPWEEEPEPEAEPEPEVDRSILAGKRVNKFGNIVDSSGQIFGKVVEGDPKKMVGRMCNKNGNILSESGDLLGKADLIPEGEREGEKEGPFAELSGCTVGKDGKIVTPTRSSAVSSAVIPRSSRAVTSDGNIVGKLTSGEFSICSGEEIDGEGGVVDGKGKTIGHVSLLDEIPKQEVESPEQKEKRELSEKYKKVAQQMPRSRLREVRPLLEEGGKILTEANGIICGLDPDGRIQANANHKSATREASPEEFHLADLLKELTGTVTKTIEDAKKKIEGMPHAEKELNPLWGLLNEPLFQIIAAVGLLLTGVLGILGTLLGGLGLGGLLDGILGNLGLTKLLEGLGLGKVTGKKSGKGGKLLGILLDRVPPSWRAL</sequence>
<keyword evidence="2" id="KW-0812">Transmembrane</keyword>